<evidence type="ECO:0000256" key="2">
    <source>
        <dbReference type="SAM" id="SignalP"/>
    </source>
</evidence>
<dbReference type="InterPro" id="IPR026444">
    <property type="entry name" value="Secre_tail"/>
</dbReference>
<dbReference type="Pfam" id="PF23759">
    <property type="entry name" value="GBD_T9SS_assoc"/>
    <property type="match status" value="4"/>
</dbReference>
<dbReference type="Gene3D" id="2.60.40.10">
    <property type="entry name" value="Immunoglobulins"/>
    <property type="match status" value="1"/>
</dbReference>
<gene>
    <name evidence="4" type="ORF">HZF10_15290</name>
</gene>
<dbReference type="AlphaFoldDB" id="A0A7Y8Y474"/>
<feature type="signal peptide" evidence="2">
    <location>
        <begin position="1"/>
        <end position="20"/>
    </location>
</feature>
<feature type="chain" id="PRO_5030613336" evidence="2">
    <location>
        <begin position="21"/>
        <end position="904"/>
    </location>
</feature>
<keyword evidence="1 2" id="KW-0732">Signal</keyword>
<keyword evidence="5" id="KW-1185">Reference proteome</keyword>
<dbReference type="RefSeq" id="WP_176007098.1">
    <property type="nucleotide sequence ID" value="NZ_JABWMI010000018.1"/>
</dbReference>
<dbReference type="NCBIfam" id="TIGR04183">
    <property type="entry name" value="Por_Secre_tail"/>
    <property type="match status" value="1"/>
</dbReference>
<evidence type="ECO:0000313" key="5">
    <source>
        <dbReference type="Proteomes" id="UP000535020"/>
    </source>
</evidence>
<name>A0A7Y8Y474_9FLAO</name>
<sequence length="904" mass="93099">MKKNYLLAAGLLLFGLSVKSQILNQSAAWPNPSWSLTGSYSTDPLALESSPLTTANFAFDDDDAASGHEDNIAAESPIVDLTAAFNGGEKSIMVTVDYGYRYLDSDQLRLEYWDALASAWVAWGANIPGNNTTASDNYCTTITKTTYNSALLDLSNFTPVQLSGFRYRISYDDNPAGTDWNYGFCFNAPVIKSVACPTPQSLTATAITSSSATINWVAPSGATGFVYVLDTNSANPVSGTNISGTSYPASSLAAQTQYYFHIRSACSSTNSDWTTLAFTTAPANDNCSGSIALTVNPTLTCTATTAGTLVSASDSGVADTGAGTPDDDVWFRFVATSTSQAISLSGVAGTPTDLVHEVFSGDCAVLTSLLISDADNSVVSGLTIGNTYYVRVFTYATGGTPTTTFNICVATPPAPPANDNCSGSIALTVNPNYSCAVTTAGTLVSATNSGVADTGAGTPDDDVWFSFVATATTHVISLTGVAGSPSDLVHEVFSGNCGSLTSLLISDPNNSTVNGLTIGNTYYVRVFSYTAGSTNTTTFNICIGSAPAAPANDNCSGSVALTVNNDLSCAVTTAGTLAGATDSGVADTGAGTPDDDVWFRFVATSTAHIITLSGITGTPSDLVHEVFSGDCAVLTSLSISDPNSSTVTGLTVGNTYYVRVFSYASATASTTNFNICVGTTPAPPANDLCSSAIALTPGGVFADNAQTGTVAGATSTTGLTFNCQTNRADDVWYSVVVPASGSITIATEAAPGSALTDTVISVFGGSCGTLTEIGCSDDEGTDNFSMVSLTGQTPGATLYVGVWRWSSASAGTFQVSAYDASLSTGEIRNDGFSYYPNPVSSVFNVSAQNGIKSVSVYNMLGQEVLRKSIESEQGSIDMSSLAKGTYVVKVIGNDALRTIKIVKE</sequence>
<dbReference type="InterPro" id="IPR036116">
    <property type="entry name" value="FN3_sf"/>
</dbReference>
<dbReference type="InterPro" id="IPR013783">
    <property type="entry name" value="Ig-like_fold"/>
</dbReference>
<comment type="caution">
    <text evidence="4">The sequence shown here is derived from an EMBL/GenBank/DDBJ whole genome shotgun (WGS) entry which is preliminary data.</text>
</comment>
<evidence type="ECO:0000259" key="3">
    <source>
        <dbReference type="PROSITE" id="PS50853"/>
    </source>
</evidence>
<feature type="domain" description="Fibronectin type-III" evidence="3">
    <location>
        <begin position="198"/>
        <end position="284"/>
    </location>
</feature>
<protein>
    <submittedName>
        <fullName evidence="4">T9SS type A sorting domain-containing protein</fullName>
    </submittedName>
</protein>
<dbReference type="InterPro" id="IPR003961">
    <property type="entry name" value="FN3_dom"/>
</dbReference>
<dbReference type="SUPFAM" id="SSF49265">
    <property type="entry name" value="Fibronectin type III"/>
    <property type="match status" value="1"/>
</dbReference>
<organism evidence="4 5">
    <name type="scientific">Flavobacterium agri</name>
    <dbReference type="NCBI Taxonomy" id="2743471"/>
    <lineage>
        <taxon>Bacteria</taxon>
        <taxon>Pseudomonadati</taxon>
        <taxon>Bacteroidota</taxon>
        <taxon>Flavobacteriia</taxon>
        <taxon>Flavobacteriales</taxon>
        <taxon>Flavobacteriaceae</taxon>
        <taxon>Flavobacterium</taxon>
    </lineage>
</organism>
<dbReference type="EMBL" id="JACBJI010000007">
    <property type="protein sequence ID" value="NYA72293.1"/>
    <property type="molecule type" value="Genomic_DNA"/>
</dbReference>
<dbReference type="Proteomes" id="UP000535020">
    <property type="component" value="Unassembled WGS sequence"/>
</dbReference>
<dbReference type="CDD" id="cd00063">
    <property type="entry name" value="FN3"/>
    <property type="match status" value="1"/>
</dbReference>
<evidence type="ECO:0000313" key="4">
    <source>
        <dbReference type="EMBL" id="NYA72293.1"/>
    </source>
</evidence>
<dbReference type="Pfam" id="PF18962">
    <property type="entry name" value="Por_Secre_tail"/>
    <property type="match status" value="1"/>
</dbReference>
<accession>A0A7Y8Y474</accession>
<dbReference type="SMART" id="SM00060">
    <property type="entry name" value="FN3"/>
    <property type="match status" value="2"/>
</dbReference>
<dbReference type="InterPro" id="IPR056600">
    <property type="entry name" value="GBD_T9SS_assoc"/>
</dbReference>
<dbReference type="PROSITE" id="PS50853">
    <property type="entry name" value="FN3"/>
    <property type="match status" value="1"/>
</dbReference>
<dbReference type="Gene3D" id="2.60.120.380">
    <property type="match status" value="2"/>
</dbReference>
<reference evidence="4 5" key="1">
    <citation type="submission" date="2020-07" db="EMBL/GenBank/DDBJ databases">
        <authorList>
            <person name="Sun Q."/>
        </authorList>
    </citation>
    <scope>NUCLEOTIDE SEQUENCE [LARGE SCALE GENOMIC DNA]</scope>
    <source>
        <strain evidence="4 5">MAH-1</strain>
    </source>
</reference>
<evidence type="ECO:0000256" key="1">
    <source>
        <dbReference type="ARBA" id="ARBA00022729"/>
    </source>
</evidence>
<proteinExistence type="predicted"/>